<evidence type="ECO:0000256" key="6">
    <source>
        <dbReference type="ARBA" id="ARBA00032535"/>
    </source>
</evidence>
<dbReference type="InterPro" id="IPR038222">
    <property type="entry name" value="DHHA2_dom_sf"/>
</dbReference>
<dbReference type="GO" id="GO:0005737">
    <property type="term" value="C:cytoplasm"/>
    <property type="evidence" value="ECO:0007669"/>
    <property type="project" value="InterPro"/>
</dbReference>
<dbReference type="SUPFAM" id="SSF54631">
    <property type="entry name" value="CBS-domain pair"/>
    <property type="match status" value="1"/>
</dbReference>
<evidence type="ECO:0000256" key="1">
    <source>
        <dbReference type="ARBA" id="ARBA00001936"/>
    </source>
</evidence>
<sequence length="547" mass="61216">MKKNKTVYITGHRHPDTDSIVSAIAYAQFKERKGVHAIPCRLGDINAETQYLLDRFHIEKPMLFEDARATLDEIEIDDPLTISPTTTIKEALELMTSENKQSFGVVNTQGKLMGMVTRSDVATIGLGDTALSIKLLKETPTEYIAKTINGSVIYDDPKRHFNGKVSIIAIAETRLRNYELKDRMVIVGNDQDAQITAIAKGAGMLVVVWTEEIADEVLEMAKQFHCPIVRSGHGTMNTTRYLFFAPPVKLIMKTDLVSFNINEFVDEVGKKMLKSRYRSYPVVDDDNKLCGYVSRYHILNQHNKQVILVDHNEYSQSVKSIEKADLLEVIDHHRVSDIATNRPIFFRNEIIGSTAAIITSMYMENQMSIPKETAGLLLGAIISDTLKFKSPTTTEKDMGMAKVLADIAELDIDVFAKEIFKVSSNISNKSMDELLNQDIKRFEIDGKAVAIAQIIAYQVSEAREIETELKAAMHDFVNAKALDLLVVAFTSILENGSIFYASGELEKTVVEAFPDKEGETHSFQEDILSRKNQIVPLLSRAIINSIG</sequence>
<evidence type="ECO:0000256" key="2">
    <source>
        <dbReference type="ARBA" id="ARBA00012146"/>
    </source>
</evidence>
<keyword evidence="11" id="KW-1185">Reference proteome</keyword>
<evidence type="ECO:0000313" key="10">
    <source>
        <dbReference type="EMBL" id="QNM13224.1"/>
    </source>
</evidence>
<gene>
    <name evidence="10" type="ORF">H9Q80_04530</name>
</gene>
<evidence type="ECO:0000256" key="4">
    <source>
        <dbReference type="ARBA" id="ARBA00022801"/>
    </source>
</evidence>
<dbReference type="GO" id="GO:0046872">
    <property type="term" value="F:metal ion binding"/>
    <property type="evidence" value="ECO:0007669"/>
    <property type="project" value="UniProtKB-KW"/>
</dbReference>
<name>A0A7G9GQZ2_9FIRM</name>
<dbReference type="SUPFAM" id="SSF64182">
    <property type="entry name" value="DHH phosphoesterases"/>
    <property type="match status" value="1"/>
</dbReference>
<dbReference type="SMART" id="SM00116">
    <property type="entry name" value="CBS"/>
    <property type="match status" value="2"/>
</dbReference>
<dbReference type="Pfam" id="PF01368">
    <property type="entry name" value="DHH"/>
    <property type="match status" value="1"/>
</dbReference>
<organism evidence="10 11">
    <name type="scientific">[Eubacterium] hominis</name>
    <dbReference type="NCBI Taxonomy" id="2764325"/>
    <lineage>
        <taxon>Bacteria</taxon>
        <taxon>Bacillati</taxon>
        <taxon>Bacillota</taxon>
        <taxon>Erysipelotrichia</taxon>
        <taxon>Erysipelotrichales</taxon>
        <taxon>Erysipelotrichaceae</taxon>
        <taxon>Amedibacillus</taxon>
    </lineage>
</organism>
<dbReference type="Gene3D" id="3.40.1390.20">
    <property type="entry name" value="HprK N-terminal domain-like"/>
    <property type="match status" value="1"/>
</dbReference>
<evidence type="ECO:0000256" key="3">
    <source>
        <dbReference type="ARBA" id="ARBA00022723"/>
    </source>
</evidence>
<dbReference type="InterPro" id="IPR000644">
    <property type="entry name" value="CBS_dom"/>
</dbReference>
<evidence type="ECO:0000313" key="11">
    <source>
        <dbReference type="Proteomes" id="UP000515856"/>
    </source>
</evidence>
<dbReference type="Proteomes" id="UP000515856">
    <property type="component" value="Chromosome"/>
</dbReference>
<dbReference type="PROSITE" id="PS51371">
    <property type="entry name" value="CBS"/>
    <property type="match status" value="2"/>
</dbReference>
<dbReference type="PANTHER" id="PTHR12112:SF22">
    <property type="entry name" value="MANGANESE-DEPENDENT INORGANIC PYROPHOSPHATASE-RELATED"/>
    <property type="match status" value="1"/>
</dbReference>
<keyword evidence="5" id="KW-0464">Manganese</keyword>
<dbReference type="Gene3D" id="3.10.310.20">
    <property type="entry name" value="DHHA2 domain"/>
    <property type="match status" value="1"/>
</dbReference>
<dbReference type="EMBL" id="CP060636">
    <property type="protein sequence ID" value="QNM13224.1"/>
    <property type="molecule type" value="Genomic_DNA"/>
</dbReference>
<evidence type="ECO:0000259" key="9">
    <source>
        <dbReference type="PROSITE" id="PS51371"/>
    </source>
</evidence>
<reference evidence="10 11" key="1">
    <citation type="submission" date="2020-08" db="EMBL/GenBank/DDBJ databases">
        <authorList>
            <person name="Liu C."/>
            <person name="Sun Q."/>
        </authorList>
    </citation>
    <scope>NUCLEOTIDE SEQUENCE [LARGE SCALE GENOMIC DNA]</scope>
    <source>
        <strain evidence="10 11">NSJ-61</strain>
    </source>
</reference>
<dbReference type="GO" id="GO:0004427">
    <property type="term" value="F:inorganic diphosphate phosphatase activity"/>
    <property type="evidence" value="ECO:0007669"/>
    <property type="project" value="UniProtKB-EC"/>
</dbReference>
<dbReference type="KEGG" id="ehn:H9Q80_04530"/>
<proteinExistence type="predicted"/>
<dbReference type="PANTHER" id="PTHR12112">
    <property type="entry name" value="BNIP - RELATED"/>
    <property type="match status" value="1"/>
</dbReference>
<comment type="catalytic activity">
    <reaction evidence="7">
        <text>diphosphate + H2O = 2 phosphate + H(+)</text>
        <dbReference type="Rhea" id="RHEA:24576"/>
        <dbReference type="ChEBI" id="CHEBI:15377"/>
        <dbReference type="ChEBI" id="CHEBI:15378"/>
        <dbReference type="ChEBI" id="CHEBI:33019"/>
        <dbReference type="ChEBI" id="CHEBI:43474"/>
        <dbReference type="EC" id="3.6.1.1"/>
    </reaction>
</comment>
<dbReference type="InterPro" id="IPR028979">
    <property type="entry name" value="Ser_kin/Pase_Hpr-like_N_sf"/>
</dbReference>
<dbReference type="SUPFAM" id="SSF75138">
    <property type="entry name" value="HprK N-terminal domain-like"/>
    <property type="match status" value="1"/>
</dbReference>
<accession>A0A7G9GQZ2</accession>
<dbReference type="RefSeq" id="WP_117454378.1">
    <property type="nucleotide sequence ID" value="NZ_CP060636.1"/>
</dbReference>
<dbReference type="Pfam" id="PF00571">
    <property type="entry name" value="CBS"/>
    <property type="match status" value="2"/>
</dbReference>
<dbReference type="InterPro" id="IPR004097">
    <property type="entry name" value="DHHA2"/>
</dbReference>
<feature type="domain" description="CBS" evidence="9">
    <location>
        <begin position="75"/>
        <end position="131"/>
    </location>
</feature>
<evidence type="ECO:0000256" key="5">
    <source>
        <dbReference type="ARBA" id="ARBA00023211"/>
    </source>
</evidence>
<keyword evidence="3" id="KW-0479">Metal-binding</keyword>
<dbReference type="InterPro" id="IPR001667">
    <property type="entry name" value="DDH_dom"/>
</dbReference>
<dbReference type="InterPro" id="IPR046342">
    <property type="entry name" value="CBS_dom_sf"/>
</dbReference>
<dbReference type="NCBIfam" id="NF011443">
    <property type="entry name" value="PRK14869.1-5"/>
    <property type="match status" value="1"/>
</dbReference>
<dbReference type="SMART" id="SM01131">
    <property type="entry name" value="DHHA2"/>
    <property type="match status" value="1"/>
</dbReference>
<protein>
    <recommendedName>
        <fullName evidence="2">inorganic diphosphatase</fullName>
        <ecNumber evidence="2">3.6.1.1</ecNumber>
    </recommendedName>
    <alternativeName>
        <fullName evidence="6">Pyrophosphate phospho-hydrolase</fullName>
    </alternativeName>
</protein>
<keyword evidence="8" id="KW-0129">CBS domain</keyword>
<keyword evidence="4 10" id="KW-0378">Hydrolase</keyword>
<dbReference type="InterPro" id="IPR038763">
    <property type="entry name" value="DHH_sf"/>
</dbReference>
<comment type="cofactor">
    <cofactor evidence="1">
        <name>Mn(2+)</name>
        <dbReference type="ChEBI" id="CHEBI:29035"/>
    </cofactor>
</comment>
<dbReference type="FunFam" id="3.90.1640.10:FF:000001">
    <property type="entry name" value="Probable manganese-dependent inorganic pyrophosphatase"/>
    <property type="match status" value="1"/>
</dbReference>
<feature type="domain" description="CBS" evidence="9">
    <location>
        <begin position="252"/>
        <end position="309"/>
    </location>
</feature>
<dbReference type="NCBIfam" id="NF011442">
    <property type="entry name" value="PRK14869.1-4"/>
    <property type="match status" value="1"/>
</dbReference>
<dbReference type="InterPro" id="IPR010766">
    <property type="entry name" value="DRTGG"/>
</dbReference>
<evidence type="ECO:0000256" key="8">
    <source>
        <dbReference type="PROSITE-ProRule" id="PRU00703"/>
    </source>
</evidence>
<dbReference type="Pfam" id="PF02833">
    <property type="entry name" value="DHHA2"/>
    <property type="match status" value="1"/>
</dbReference>
<dbReference type="Gene3D" id="3.90.1640.10">
    <property type="entry name" value="inorganic pyrophosphatase (n-terminal core)"/>
    <property type="match status" value="2"/>
</dbReference>
<evidence type="ECO:0000256" key="7">
    <source>
        <dbReference type="ARBA" id="ARBA00047820"/>
    </source>
</evidence>
<dbReference type="Pfam" id="PF07085">
    <property type="entry name" value="DRTGG"/>
    <property type="match status" value="1"/>
</dbReference>
<dbReference type="EC" id="3.6.1.1" evidence="2"/>
<dbReference type="AlphaFoldDB" id="A0A7G9GQZ2"/>